<dbReference type="PANTHER" id="PTHR10457">
    <property type="entry name" value="MEVALONATE KINASE/GALACTOKINASE"/>
    <property type="match status" value="1"/>
</dbReference>
<dbReference type="SUPFAM" id="SSF54211">
    <property type="entry name" value="Ribosomal protein S5 domain 2-like"/>
    <property type="match status" value="1"/>
</dbReference>
<evidence type="ECO:0000313" key="8">
    <source>
        <dbReference type="EMBL" id="MEE1974528.1"/>
    </source>
</evidence>
<organism evidence="8 9">
    <name type="scientific">Maribacter cobaltidurans</name>
    <dbReference type="NCBI Taxonomy" id="1178778"/>
    <lineage>
        <taxon>Bacteria</taxon>
        <taxon>Pseudomonadati</taxon>
        <taxon>Bacteroidota</taxon>
        <taxon>Flavobacteriia</taxon>
        <taxon>Flavobacteriales</taxon>
        <taxon>Flavobacteriaceae</taxon>
        <taxon>Maribacter</taxon>
    </lineage>
</organism>
<dbReference type="InterPro" id="IPR014721">
    <property type="entry name" value="Ribsml_uS5_D2-typ_fold_subgr"/>
</dbReference>
<dbReference type="InterPro" id="IPR020568">
    <property type="entry name" value="Ribosomal_Su5_D2-typ_SF"/>
</dbReference>
<dbReference type="Gene3D" id="3.30.230.10">
    <property type="match status" value="1"/>
</dbReference>
<feature type="domain" description="Galactokinase N-terminal" evidence="7">
    <location>
        <begin position="6"/>
        <end position="43"/>
    </location>
</feature>
<dbReference type="Pfam" id="PF08544">
    <property type="entry name" value="GHMP_kinases_C"/>
    <property type="match status" value="1"/>
</dbReference>
<dbReference type="EMBL" id="JAZDDG010000001">
    <property type="protein sequence ID" value="MEE1974528.1"/>
    <property type="molecule type" value="Genomic_DNA"/>
</dbReference>
<comment type="similarity">
    <text evidence="1">Belongs to the GHMP kinase family. GalK subfamily.</text>
</comment>
<proteinExistence type="inferred from homology"/>
<keyword evidence="3" id="KW-0808">Transferase</keyword>
<accession>A0ABU7INK0</accession>
<keyword evidence="4" id="KW-0067">ATP-binding</keyword>
<dbReference type="RefSeq" id="WP_272649371.1">
    <property type="nucleotide sequence ID" value="NZ_JAZDDG010000001.1"/>
</dbReference>
<keyword evidence="3" id="KW-0418">Kinase</keyword>
<comment type="caution">
    <text evidence="8">The sequence shown here is derived from an EMBL/GenBank/DDBJ whole genome shotgun (WGS) entry which is preliminary data.</text>
</comment>
<dbReference type="Pfam" id="PF10509">
    <property type="entry name" value="GalKase_gal_bdg"/>
    <property type="match status" value="1"/>
</dbReference>
<sequence>MKNRKIRITAPGRTCLFGDHQDYLGLPVIACAIDRRINLIARPNGSENFVIRMRDIDSVRQIPISDTFNHLEPRDYFGSALRVLRRKGCIPDLGYDIELSGNIPINSGNSSSTAVLLAWIKFLVEAFGVHDTVTKDYLGELGYLAEIVEHNEPGGMMDHYSIAVGGIVNIKTSPPFKCSGISSKLSGMVSGVSGVPKETVGLLSRVKGNTLTAIGIVELKFKDFQLSSVKVGDIQKYSNILPNKLKPYFEAAIENHHITQMAIQEFKKPILNLDTIGLLMYEHHKILRDKLRITVPKIDAMINAALDNGAYGAKIVGSGGGGSIVVITEPGTENKIVSALFSVGAKDAYPIKVDSGLRTETKLN</sequence>
<dbReference type="InterPro" id="IPR013750">
    <property type="entry name" value="GHMP_kinase_C_dom"/>
</dbReference>
<evidence type="ECO:0000256" key="4">
    <source>
        <dbReference type="ARBA" id="ARBA00022840"/>
    </source>
</evidence>
<evidence type="ECO:0000259" key="5">
    <source>
        <dbReference type="Pfam" id="PF00288"/>
    </source>
</evidence>
<evidence type="ECO:0000313" key="9">
    <source>
        <dbReference type="Proteomes" id="UP001356308"/>
    </source>
</evidence>
<name>A0ABU7INK0_9FLAO</name>
<keyword evidence="9" id="KW-1185">Reference proteome</keyword>
<dbReference type="InterPro" id="IPR036554">
    <property type="entry name" value="GHMP_kinase_C_sf"/>
</dbReference>
<dbReference type="Gene3D" id="3.30.70.890">
    <property type="entry name" value="GHMP kinase, C-terminal domain"/>
    <property type="match status" value="1"/>
</dbReference>
<evidence type="ECO:0000259" key="7">
    <source>
        <dbReference type="Pfam" id="PF10509"/>
    </source>
</evidence>
<dbReference type="PRINTS" id="PR00473">
    <property type="entry name" value="GALCTOKINASE"/>
</dbReference>
<evidence type="ECO:0000259" key="6">
    <source>
        <dbReference type="Pfam" id="PF08544"/>
    </source>
</evidence>
<reference evidence="8 9" key="1">
    <citation type="submission" date="2024-01" db="EMBL/GenBank/DDBJ databases">
        <title>Maribacter spp. originated from different algae showed divergent polysaccharides utilization ability.</title>
        <authorList>
            <person name="Wang H."/>
            <person name="Wu Y."/>
        </authorList>
    </citation>
    <scope>NUCLEOTIDE SEQUENCE [LARGE SCALE GENOMIC DNA]</scope>
    <source>
        <strain evidence="8 9">PR1</strain>
    </source>
</reference>
<keyword evidence="2" id="KW-0547">Nucleotide-binding</keyword>
<dbReference type="InterPro" id="IPR006204">
    <property type="entry name" value="GHMP_kinase_N_dom"/>
</dbReference>
<dbReference type="InterPro" id="IPR019539">
    <property type="entry name" value="GalKase_N"/>
</dbReference>
<evidence type="ECO:0000256" key="3">
    <source>
        <dbReference type="ARBA" id="ARBA00022777"/>
    </source>
</evidence>
<dbReference type="PRINTS" id="PR00959">
    <property type="entry name" value="MEVGALKINASE"/>
</dbReference>
<dbReference type="SUPFAM" id="SSF55060">
    <property type="entry name" value="GHMP Kinase, C-terminal domain"/>
    <property type="match status" value="1"/>
</dbReference>
<dbReference type="InterPro" id="IPR000705">
    <property type="entry name" value="Galactokinase"/>
</dbReference>
<dbReference type="Pfam" id="PF00288">
    <property type="entry name" value="GHMP_kinases_N"/>
    <property type="match status" value="1"/>
</dbReference>
<feature type="domain" description="GHMP kinase N-terminal" evidence="5">
    <location>
        <begin position="76"/>
        <end position="166"/>
    </location>
</feature>
<gene>
    <name evidence="8" type="ORF">V1I91_00500</name>
</gene>
<protein>
    <submittedName>
        <fullName evidence="8">Galactokinase family protein</fullName>
    </submittedName>
</protein>
<evidence type="ECO:0000256" key="1">
    <source>
        <dbReference type="ARBA" id="ARBA00006566"/>
    </source>
</evidence>
<dbReference type="PANTHER" id="PTHR10457:SF7">
    <property type="entry name" value="GALACTOKINASE-RELATED"/>
    <property type="match status" value="1"/>
</dbReference>
<dbReference type="Proteomes" id="UP001356308">
    <property type="component" value="Unassembled WGS sequence"/>
</dbReference>
<evidence type="ECO:0000256" key="2">
    <source>
        <dbReference type="ARBA" id="ARBA00022741"/>
    </source>
</evidence>
<feature type="domain" description="GHMP kinase C-terminal" evidence="6">
    <location>
        <begin position="272"/>
        <end position="343"/>
    </location>
</feature>